<reference evidence="1" key="2">
    <citation type="journal article" date="2015" name="Data Brief">
        <title>Shoot transcriptome of the giant reed, Arundo donax.</title>
        <authorList>
            <person name="Barrero R.A."/>
            <person name="Guerrero F.D."/>
            <person name="Moolhuijzen P."/>
            <person name="Goolsby J.A."/>
            <person name="Tidwell J."/>
            <person name="Bellgard S.E."/>
            <person name="Bellgard M.I."/>
        </authorList>
    </citation>
    <scope>NUCLEOTIDE SEQUENCE</scope>
    <source>
        <tissue evidence="1">Shoot tissue taken approximately 20 cm above the soil surface</tissue>
    </source>
</reference>
<dbReference type="EMBL" id="GBRH01203771">
    <property type="protein sequence ID" value="JAD94124.1"/>
    <property type="molecule type" value="Transcribed_RNA"/>
</dbReference>
<dbReference type="AlphaFoldDB" id="A0A0A9E026"/>
<name>A0A0A9E026_ARUDO</name>
<sequence length="52" mass="5802">MCAPRSRSRFVDSQLFFTAICRGVSPYIFFASRSTVSVPCQLSKNLTISVLL</sequence>
<organism evidence="1">
    <name type="scientific">Arundo donax</name>
    <name type="common">Giant reed</name>
    <name type="synonym">Donax arundinaceus</name>
    <dbReference type="NCBI Taxonomy" id="35708"/>
    <lineage>
        <taxon>Eukaryota</taxon>
        <taxon>Viridiplantae</taxon>
        <taxon>Streptophyta</taxon>
        <taxon>Embryophyta</taxon>
        <taxon>Tracheophyta</taxon>
        <taxon>Spermatophyta</taxon>
        <taxon>Magnoliopsida</taxon>
        <taxon>Liliopsida</taxon>
        <taxon>Poales</taxon>
        <taxon>Poaceae</taxon>
        <taxon>PACMAD clade</taxon>
        <taxon>Arundinoideae</taxon>
        <taxon>Arundineae</taxon>
        <taxon>Arundo</taxon>
    </lineage>
</organism>
<proteinExistence type="predicted"/>
<reference evidence="1" key="1">
    <citation type="submission" date="2014-09" db="EMBL/GenBank/DDBJ databases">
        <authorList>
            <person name="Magalhaes I.L.F."/>
            <person name="Oliveira U."/>
            <person name="Santos F.R."/>
            <person name="Vidigal T.H.D.A."/>
            <person name="Brescovit A.D."/>
            <person name="Santos A.J."/>
        </authorList>
    </citation>
    <scope>NUCLEOTIDE SEQUENCE</scope>
    <source>
        <tissue evidence="1">Shoot tissue taken approximately 20 cm above the soil surface</tissue>
    </source>
</reference>
<evidence type="ECO:0000313" key="1">
    <source>
        <dbReference type="EMBL" id="JAD94124.1"/>
    </source>
</evidence>
<protein>
    <submittedName>
        <fullName evidence="1">Uncharacterized protein</fullName>
    </submittedName>
</protein>
<accession>A0A0A9E026</accession>